<evidence type="ECO:0000256" key="1">
    <source>
        <dbReference type="SAM" id="MobiDB-lite"/>
    </source>
</evidence>
<comment type="caution">
    <text evidence="2">The sequence shown here is derived from an EMBL/GenBank/DDBJ whole genome shotgun (WGS) entry which is preliminary data.</text>
</comment>
<evidence type="ECO:0000313" key="3">
    <source>
        <dbReference type="Proteomes" id="UP000265618"/>
    </source>
</evidence>
<dbReference type="Proteomes" id="UP000265618">
    <property type="component" value="Unassembled WGS sequence"/>
</dbReference>
<organism evidence="2 3">
    <name type="scientific">Kipferlia bialata</name>
    <dbReference type="NCBI Taxonomy" id="797122"/>
    <lineage>
        <taxon>Eukaryota</taxon>
        <taxon>Metamonada</taxon>
        <taxon>Carpediemonas-like organisms</taxon>
        <taxon>Kipferlia</taxon>
    </lineage>
</organism>
<name>A0A391NTK9_9EUKA</name>
<dbReference type="AlphaFoldDB" id="A0A391NTK9"/>
<accession>A0A391NTK9</accession>
<protein>
    <submittedName>
        <fullName evidence="2">Uncharacterized protein</fullName>
    </submittedName>
</protein>
<feature type="region of interest" description="Disordered" evidence="1">
    <location>
        <begin position="148"/>
        <end position="170"/>
    </location>
</feature>
<feature type="region of interest" description="Disordered" evidence="1">
    <location>
        <begin position="1"/>
        <end position="27"/>
    </location>
</feature>
<reference evidence="2 3" key="1">
    <citation type="journal article" date="2018" name="PLoS ONE">
        <title>The draft genome of Kipferlia bialata reveals reductive genome evolution in fornicate parasites.</title>
        <authorList>
            <person name="Tanifuji G."/>
            <person name="Takabayashi S."/>
            <person name="Kume K."/>
            <person name="Takagi M."/>
            <person name="Nakayama T."/>
            <person name="Kamikawa R."/>
            <person name="Inagaki Y."/>
            <person name="Hashimoto T."/>
        </authorList>
    </citation>
    <scope>NUCLEOTIDE SEQUENCE [LARGE SCALE GENOMIC DNA]</scope>
    <source>
        <strain evidence="2">NY0173</strain>
    </source>
</reference>
<proteinExistence type="predicted"/>
<evidence type="ECO:0000313" key="2">
    <source>
        <dbReference type="EMBL" id="GCA64591.1"/>
    </source>
</evidence>
<gene>
    <name evidence="2" type="ORF">KIPB_014744</name>
</gene>
<feature type="non-terminal residue" evidence="2">
    <location>
        <position position="170"/>
    </location>
</feature>
<keyword evidence="3" id="KW-1185">Reference proteome</keyword>
<dbReference type="EMBL" id="BDIP01007778">
    <property type="protein sequence ID" value="GCA64591.1"/>
    <property type="molecule type" value="Genomic_DNA"/>
</dbReference>
<sequence>MSYSSLYRARRDQLRHRDPGESPPRRTFSYASNPASLAYVIGEQEGYASGWDLSFRATGMGVPQEGPFQVSNVDSLMRVWDSHFARIQVEPGMLRSEYTFSQFLEAYRLGWKRSFAEAGQRCVILDQALSLEDPEDLSQAPLRQLVPGFNPLHPHHNPDHLPSPCAPDSQ</sequence>
<feature type="compositionally biased region" description="Basic and acidic residues" evidence="1">
    <location>
        <begin position="9"/>
        <end position="24"/>
    </location>
</feature>